<dbReference type="AlphaFoldDB" id="C5M0G0"/>
<dbReference type="GeneID" id="9055280"/>
<name>C5M0G0_PERM5</name>
<evidence type="ECO:0000313" key="1">
    <source>
        <dbReference type="EMBL" id="EEQ97532.1"/>
    </source>
</evidence>
<proteinExistence type="predicted"/>
<dbReference type="RefSeq" id="XP_002764815.1">
    <property type="nucleotide sequence ID" value="XM_002764769.1"/>
</dbReference>
<organism evidence="2">
    <name type="scientific">Perkinsus marinus (strain ATCC 50983 / TXsc)</name>
    <dbReference type="NCBI Taxonomy" id="423536"/>
    <lineage>
        <taxon>Eukaryota</taxon>
        <taxon>Sar</taxon>
        <taxon>Alveolata</taxon>
        <taxon>Perkinsozoa</taxon>
        <taxon>Perkinsea</taxon>
        <taxon>Perkinsida</taxon>
        <taxon>Perkinsidae</taxon>
        <taxon>Perkinsus</taxon>
    </lineage>
</organism>
<dbReference type="OMA" id="MAITHEG"/>
<reference evidence="1 2" key="1">
    <citation type="submission" date="2008-07" db="EMBL/GenBank/DDBJ databases">
        <authorList>
            <person name="El-Sayed N."/>
            <person name="Caler E."/>
            <person name="Inman J."/>
            <person name="Amedeo P."/>
            <person name="Hass B."/>
            <person name="Wortman J."/>
        </authorList>
    </citation>
    <scope>NUCLEOTIDE SEQUENCE [LARGE SCALE GENOMIC DNA]</scope>
    <source>
        <strain evidence="2">ATCC 50983 / TXsc</strain>
    </source>
</reference>
<keyword evidence="2" id="KW-1185">Reference proteome</keyword>
<protein>
    <submittedName>
        <fullName evidence="1">Uncharacterized protein</fullName>
    </submittedName>
</protein>
<dbReference type="EMBL" id="GG687098">
    <property type="protein sequence ID" value="EEQ97532.1"/>
    <property type="molecule type" value="Genomic_DNA"/>
</dbReference>
<accession>C5M0G0</accession>
<dbReference type="InParanoid" id="C5M0G0"/>
<dbReference type="OrthoDB" id="10290993at2759"/>
<sequence length="202" mass="21673">MAASVNEMPPNSDYVNPMSVKDIIASVTSDVDVIDNLSTILAEVGVVNLRLLESMASSNQLSKEVITKFGIIPEVSPKKVIAGVLLTAAANEARAQLQIAVAEKKSEASDSSRRVTAIRDRTGFSAAVAAVRLKYGSIPFVPSKKLLEQLLRGGLHSFVDFDASHLSNRSDRQMAITHEGDPIMIRSASVSQKPIESVSQNL</sequence>
<dbReference type="Proteomes" id="UP000007800">
    <property type="component" value="Unassembled WGS sequence"/>
</dbReference>
<evidence type="ECO:0000313" key="2">
    <source>
        <dbReference type="Proteomes" id="UP000007800"/>
    </source>
</evidence>
<gene>
    <name evidence="1" type="ORF">Pmar_PMAR009095</name>
</gene>